<reference evidence="1" key="1">
    <citation type="submission" date="2018-11" db="EMBL/GenBank/DDBJ databases">
        <authorList>
            <person name="Alioto T."/>
            <person name="Alioto T."/>
        </authorList>
    </citation>
    <scope>NUCLEOTIDE SEQUENCE</scope>
</reference>
<accession>A0A8B6D5Q3</accession>
<dbReference type="AlphaFoldDB" id="A0A8B6D5Q3"/>
<evidence type="ECO:0008006" key="3">
    <source>
        <dbReference type="Google" id="ProtNLM"/>
    </source>
</evidence>
<proteinExistence type="predicted"/>
<dbReference type="EMBL" id="UYJE01002880">
    <property type="protein sequence ID" value="VDI14580.1"/>
    <property type="molecule type" value="Genomic_DNA"/>
</dbReference>
<evidence type="ECO:0000313" key="1">
    <source>
        <dbReference type="EMBL" id="VDI14580.1"/>
    </source>
</evidence>
<dbReference type="SUPFAM" id="SSF56219">
    <property type="entry name" value="DNase I-like"/>
    <property type="match status" value="1"/>
</dbReference>
<dbReference type="InterPro" id="IPR036691">
    <property type="entry name" value="Endo/exonu/phosph_ase_sf"/>
</dbReference>
<evidence type="ECO:0000313" key="2">
    <source>
        <dbReference type="Proteomes" id="UP000596742"/>
    </source>
</evidence>
<name>A0A8B6D5Q3_MYTGA</name>
<sequence length="281" mass="32786">MYRCFWNFGSNFSRGTAIFISHSIDFVIVKYHRDLDERFQYIDVKIDNVLYRLFNVYAPNERSERKQFFDDIYPFVMTQSYKIFGGDFNCIVNNKLDKIGGNVNRGLDGEDKLKSIVLDFELFDIYRTLYPNQLEAIYKTGEGVEWYVSFKTEKEADTVGFGNGRGVGEEGSVALDRIDSRIIRLRVHWFPHHMRKALVCQWLQNFGQNVRLEEEATLYEGIMLKTGTLVGTMKKTAAQYKSIPHSRRCYNRDVLVTVQGRQSLCLRCNQFGTTKPPARRQ</sequence>
<dbReference type="Gene3D" id="3.60.10.10">
    <property type="entry name" value="Endonuclease/exonuclease/phosphatase"/>
    <property type="match status" value="1"/>
</dbReference>
<organism evidence="1 2">
    <name type="scientific">Mytilus galloprovincialis</name>
    <name type="common">Mediterranean mussel</name>
    <dbReference type="NCBI Taxonomy" id="29158"/>
    <lineage>
        <taxon>Eukaryota</taxon>
        <taxon>Metazoa</taxon>
        <taxon>Spiralia</taxon>
        <taxon>Lophotrochozoa</taxon>
        <taxon>Mollusca</taxon>
        <taxon>Bivalvia</taxon>
        <taxon>Autobranchia</taxon>
        <taxon>Pteriomorphia</taxon>
        <taxon>Mytilida</taxon>
        <taxon>Mytiloidea</taxon>
        <taxon>Mytilidae</taxon>
        <taxon>Mytilinae</taxon>
        <taxon>Mytilus</taxon>
    </lineage>
</organism>
<comment type="caution">
    <text evidence="1">The sequence shown here is derived from an EMBL/GenBank/DDBJ whole genome shotgun (WGS) entry which is preliminary data.</text>
</comment>
<dbReference type="OrthoDB" id="6161495at2759"/>
<dbReference type="Proteomes" id="UP000596742">
    <property type="component" value="Unassembled WGS sequence"/>
</dbReference>
<protein>
    <recommendedName>
        <fullName evidence="3">Endonuclease/exonuclease/phosphatase domain-containing protein</fullName>
    </recommendedName>
</protein>
<gene>
    <name evidence="1" type="ORF">MGAL_10B065090</name>
</gene>
<keyword evidence="2" id="KW-1185">Reference proteome</keyword>